<keyword evidence="1" id="KW-0472">Membrane</keyword>
<feature type="transmembrane region" description="Helical" evidence="1">
    <location>
        <begin position="33"/>
        <end position="58"/>
    </location>
</feature>
<gene>
    <name evidence="2" type="ORF">SAMN05421756_101445</name>
</gene>
<keyword evidence="1" id="KW-1133">Transmembrane helix</keyword>
<dbReference type="Proteomes" id="UP000198504">
    <property type="component" value="Unassembled WGS sequence"/>
</dbReference>
<evidence type="ECO:0008006" key="4">
    <source>
        <dbReference type="Google" id="ProtNLM"/>
    </source>
</evidence>
<keyword evidence="1" id="KW-0812">Transmembrane</keyword>
<keyword evidence="3" id="KW-1185">Reference proteome</keyword>
<accession>A0A1H9A1Q4</accession>
<dbReference type="RefSeq" id="WP_091177470.1">
    <property type="nucleotide sequence ID" value="NZ_FOFA01000001.1"/>
</dbReference>
<organism evidence="2 3">
    <name type="scientific">Microlunatus flavus</name>
    <dbReference type="NCBI Taxonomy" id="1036181"/>
    <lineage>
        <taxon>Bacteria</taxon>
        <taxon>Bacillati</taxon>
        <taxon>Actinomycetota</taxon>
        <taxon>Actinomycetes</taxon>
        <taxon>Propionibacteriales</taxon>
        <taxon>Propionibacteriaceae</taxon>
        <taxon>Microlunatus</taxon>
    </lineage>
</organism>
<protein>
    <recommendedName>
        <fullName evidence="4">Pilus assembly protein Flp/PilA</fullName>
    </recommendedName>
</protein>
<evidence type="ECO:0000256" key="1">
    <source>
        <dbReference type="SAM" id="Phobius"/>
    </source>
</evidence>
<evidence type="ECO:0000313" key="3">
    <source>
        <dbReference type="Proteomes" id="UP000198504"/>
    </source>
</evidence>
<evidence type="ECO:0000313" key="2">
    <source>
        <dbReference type="EMBL" id="SEP70666.1"/>
    </source>
</evidence>
<dbReference type="EMBL" id="FOFA01000001">
    <property type="protein sequence ID" value="SEP70666.1"/>
    <property type="molecule type" value="Genomic_DNA"/>
</dbReference>
<proteinExistence type="predicted"/>
<reference evidence="3" key="1">
    <citation type="submission" date="2016-10" db="EMBL/GenBank/DDBJ databases">
        <authorList>
            <person name="Varghese N."/>
            <person name="Submissions S."/>
        </authorList>
    </citation>
    <scope>NUCLEOTIDE SEQUENCE [LARGE SCALE GENOMIC DNA]</scope>
    <source>
        <strain evidence="3">CGMCC 4.6856</strain>
    </source>
</reference>
<sequence length="74" mass="7869">MMDKLMISFFLLQNTVTDKIRTRREAGQGTLEYVAAIALALIVIVALITAFTSAGTALAQKVQAVVEKVTSIGG</sequence>
<dbReference type="STRING" id="1036181.SAMN05421756_101445"/>
<name>A0A1H9A1Q4_9ACTN</name>
<dbReference type="AlphaFoldDB" id="A0A1H9A1Q4"/>